<gene>
    <name evidence="2" type="ORF">RDI58_024726</name>
</gene>
<dbReference type="EMBL" id="JBANQN010000010">
    <property type="protein sequence ID" value="KAK6778008.1"/>
    <property type="molecule type" value="Genomic_DNA"/>
</dbReference>
<evidence type="ECO:0000256" key="1">
    <source>
        <dbReference type="SAM" id="MobiDB-lite"/>
    </source>
</evidence>
<feature type="compositionally biased region" description="Polar residues" evidence="1">
    <location>
        <begin position="7"/>
        <end position="26"/>
    </location>
</feature>
<name>A0AAN8SY62_SOLBU</name>
<organism evidence="2 3">
    <name type="scientific">Solanum bulbocastanum</name>
    <name type="common">Wild potato</name>
    <dbReference type="NCBI Taxonomy" id="147425"/>
    <lineage>
        <taxon>Eukaryota</taxon>
        <taxon>Viridiplantae</taxon>
        <taxon>Streptophyta</taxon>
        <taxon>Embryophyta</taxon>
        <taxon>Tracheophyta</taxon>
        <taxon>Spermatophyta</taxon>
        <taxon>Magnoliopsida</taxon>
        <taxon>eudicotyledons</taxon>
        <taxon>Gunneridae</taxon>
        <taxon>Pentapetalae</taxon>
        <taxon>asterids</taxon>
        <taxon>lamiids</taxon>
        <taxon>Solanales</taxon>
        <taxon>Solanaceae</taxon>
        <taxon>Solanoideae</taxon>
        <taxon>Solaneae</taxon>
        <taxon>Solanum</taxon>
    </lineage>
</organism>
<comment type="caution">
    <text evidence="2">The sequence shown here is derived from an EMBL/GenBank/DDBJ whole genome shotgun (WGS) entry which is preliminary data.</text>
</comment>
<proteinExistence type="predicted"/>
<sequence>MIGPTCKGSQAVTNTRNESMCPRESTNAEQMTAVVRGEISGQNAFVNVEASSGTSGHPISRIGSELKALLSHLMDKDNDVSLIFYIAIAPTFDAGIAPTAQIRNFSYKVSGEAPTQLPPFSPSKYFGDGIWRSLDTRR</sequence>
<keyword evidence="3" id="KW-1185">Reference proteome</keyword>
<evidence type="ECO:0000313" key="3">
    <source>
        <dbReference type="Proteomes" id="UP001371456"/>
    </source>
</evidence>
<dbReference type="Proteomes" id="UP001371456">
    <property type="component" value="Unassembled WGS sequence"/>
</dbReference>
<accession>A0AAN8SY62</accession>
<protein>
    <submittedName>
        <fullName evidence="2">Uncharacterized protein</fullName>
    </submittedName>
</protein>
<feature type="region of interest" description="Disordered" evidence="1">
    <location>
        <begin position="1"/>
        <end position="26"/>
    </location>
</feature>
<reference evidence="2 3" key="1">
    <citation type="submission" date="2024-02" db="EMBL/GenBank/DDBJ databases">
        <title>de novo genome assembly of Solanum bulbocastanum strain 11H21.</title>
        <authorList>
            <person name="Hosaka A.J."/>
        </authorList>
    </citation>
    <scope>NUCLEOTIDE SEQUENCE [LARGE SCALE GENOMIC DNA]</scope>
    <source>
        <tissue evidence="2">Young leaves</tissue>
    </source>
</reference>
<evidence type="ECO:0000313" key="2">
    <source>
        <dbReference type="EMBL" id="KAK6778008.1"/>
    </source>
</evidence>
<dbReference type="AlphaFoldDB" id="A0AAN8SY62"/>